<dbReference type="PANTHER" id="PTHR12910">
    <property type="entry name" value="NADH-UBIQUINONE OXIDOREDUCTASE SUBUNIT B17.2"/>
    <property type="match status" value="1"/>
</dbReference>
<evidence type="ECO:0000256" key="2">
    <source>
        <dbReference type="RuleBase" id="RU363103"/>
    </source>
</evidence>
<dbReference type="PANTHER" id="PTHR12910:SF2">
    <property type="entry name" value="NADH DEHYDROGENASE [UBIQUINONE] 1 ALPHA SUBCOMPLEX SUBUNIT 12"/>
    <property type="match status" value="1"/>
</dbReference>
<keyword evidence="2" id="KW-0496">Mitochondrion</keyword>
<keyword evidence="2" id="KW-0813">Transport</keyword>
<keyword evidence="4" id="KW-1185">Reference proteome</keyword>
<evidence type="ECO:0000313" key="4">
    <source>
        <dbReference type="Proteomes" id="UP000008312"/>
    </source>
</evidence>
<dbReference type="OMA" id="GWLASSY"/>
<organism evidence="3">
    <name type="scientific">Blastocystis hominis</name>
    <dbReference type="NCBI Taxonomy" id="12968"/>
    <lineage>
        <taxon>Eukaryota</taxon>
        <taxon>Sar</taxon>
        <taxon>Stramenopiles</taxon>
        <taxon>Bigyra</taxon>
        <taxon>Opalozoa</taxon>
        <taxon>Opalinata</taxon>
        <taxon>Blastocystidae</taxon>
        <taxon>Blastocystis</taxon>
    </lineage>
</organism>
<dbReference type="GO" id="GO:0045271">
    <property type="term" value="C:respiratory chain complex I"/>
    <property type="evidence" value="ECO:0007669"/>
    <property type="project" value="InterPro"/>
</dbReference>
<dbReference type="AlphaFoldDB" id="D8M5J7"/>
<gene>
    <name evidence="3" type="ORF">GSBLH_T00003226001</name>
</gene>
<keyword evidence="2" id="KW-0999">Mitochondrion inner membrane</keyword>
<dbReference type="InParanoid" id="D8M5J7"/>
<accession>D8M5J7</accession>
<keyword evidence="2" id="KW-0249">Electron transport</keyword>
<protein>
    <recommendedName>
        <fullName evidence="2">NADH dehydrogenase [ubiquinone] 1 alpha subcomplex subunit 12</fullName>
    </recommendedName>
</protein>
<dbReference type="OrthoDB" id="274641at2759"/>
<comment type="similarity">
    <text evidence="1 2">Belongs to the complex I NDUFA12 subunit family.</text>
</comment>
<reference evidence="3" key="1">
    <citation type="submission" date="2010-02" db="EMBL/GenBank/DDBJ databases">
        <title>Sequencing and annotation of the Blastocystis hominis genome.</title>
        <authorList>
            <person name="Wincker P."/>
        </authorList>
    </citation>
    <scope>NUCLEOTIDE SEQUENCE</scope>
    <source>
        <strain evidence="3">Singapore isolate B</strain>
    </source>
</reference>
<name>D8M5J7_BLAHO</name>
<dbReference type="InterPro" id="IPR007763">
    <property type="entry name" value="NDUFA12"/>
</dbReference>
<dbReference type="Pfam" id="PF05071">
    <property type="entry name" value="NDUFA12"/>
    <property type="match status" value="1"/>
</dbReference>
<dbReference type="GO" id="GO:0006979">
    <property type="term" value="P:response to oxidative stress"/>
    <property type="evidence" value="ECO:0007669"/>
    <property type="project" value="TreeGrafter"/>
</dbReference>
<proteinExistence type="inferred from homology"/>
<dbReference type="GeneID" id="24920334"/>
<comment type="function">
    <text evidence="2">Accessory subunit of the mitochondrial membrane respiratory chain NADH dehydrogenase (Complex I), that is believed not to be involved in catalysis. Complex I functions in the transfer of electrons from NADH to the respiratory chain. The immediate electron acceptor for the enzyme is believed to be ubiquinone.</text>
</comment>
<comment type="subcellular location">
    <subcellularLocation>
        <location evidence="2">Mitochondrion inner membrane</location>
        <topology evidence="2">Peripheral membrane protein</topology>
        <orientation evidence="2">Matrix side</orientation>
    </subcellularLocation>
</comment>
<keyword evidence="2" id="KW-0679">Respiratory chain</keyword>
<dbReference type="Proteomes" id="UP000008312">
    <property type="component" value="Unassembled WGS sequence"/>
</dbReference>
<dbReference type="EMBL" id="FN668661">
    <property type="protein sequence ID" value="CBK23336.2"/>
    <property type="molecule type" value="Genomic_DNA"/>
</dbReference>
<sequence length="191" mass="22670">MSVQTRATKFGYGVFTSIWMGLKQRGLRGTLKQLCAMGEIKIGTLKGQDEHGNMYYENLNYQFGRHRWVEYQGWNWRFDFDQISPSWLGWLASSYDETPDEQVALRNQKCKEIMDLTTLHNSALKCESNLGGVIKPHEENQTQMRYRSYKRWGFKDAKPEDSYWLMDTHPMYMEQARKIDPYIEKWDPKSV</sequence>
<evidence type="ECO:0000256" key="1">
    <source>
        <dbReference type="ARBA" id="ARBA00007355"/>
    </source>
</evidence>
<dbReference type="GO" id="GO:0005743">
    <property type="term" value="C:mitochondrial inner membrane"/>
    <property type="evidence" value="ECO:0007669"/>
    <property type="project" value="UniProtKB-SubCell"/>
</dbReference>
<evidence type="ECO:0000313" key="3">
    <source>
        <dbReference type="EMBL" id="CBK23336.2"/>
    </source>
</evidence>
<keyword evidence="2" id="KW-0472">Membrane</keyword>
<dbReference type="RefSeq" id="XP_012897384.1">
    <property type="nucleotide sequence ID" value="XM_013041930.1"/>
</dbReference>